<protein>
    <submittedName>
        <fullName evidence="10">ABC transporter related</fullName>
        <ecNumber evidence="10">3.6.3.27</ecNumber>
    </submittedName>
</protein>
<dbReference type="GO" id="GO:0005524">
    <property type="term" value="F:ATP binding"/>
    <property type="evidence" value="ECO:0007669"/>
    <property type="project" value="UniProtKB-KW"/>
</dbReference>
<name>F8L8L8_SIMNZ</name>
<feature type="transmembrane region" description="Helical" evidence="7">
    <location>
        <begin position="423"/>
        <end position="448"/>
    </location>
</feature>
<dbReference type="PANTHER" id="PTHR24221:SF654">
    <property type="entry name" value="ATP-BINDING CASSETTE SUB-FAMILY B MEMBER 6"/>
    <property type="match status" value="1"/>
</dbReference>
<evidence type="ECO:0000256" key="3">
    <source>
        <dbReference type="ARBA" id="ARBA00022741"/>
    </source>
</evidence>
<dbReference type="SMART" id="SM00382">
    <property type="entry name" value="AAA"/>
    <property type="match status" value="1"/>
</dbReference>
<dbReference type="InterPro" id="IPR017871">
    <property type="entry name" value="ABC_transporter-like_CS"/>
</dbReference>
<dbReference type="PROSITE" id="PS00211">
    <property type="entry name" value="ABC_TRANSPORTER_1"/>
    <property type="match status" value="1"/>
</dbReference>
<dbReference type="InterPro" id="IPR011527">
    <property type="entry name" value="ABC1_TM_dom"/>
</dbReference>
<dbReference type="PANTHER" id="PTHR24221">
    <property type="entry name" value="ATP-BINDING CASSETTE SUB-FAMILY B"/>
    <property type="match status" value="1"/>
</dbReference>
<dbReference type="eggNOG" id="COG2274">
    <property type="taxonomic scope" value="Bacteria"/>
</dbReference>
<dbReference type="Pfam" id="PF00005">
    <property type="entry name" value="ABC_tran"/>
    <property type="match status" value="1"/>
</dbReference>
<keyword evidence="6 7" id="KW-0472">Membrane</keyword>
<dbReference type="GO" id="GO:0034040">
    <property type="term" value="F:ATPase-coupled lipid transmembrane transporter activity"/>
    <property type="evidence" value="ECO:0007669"/>
    <property type="project" value="TreeGrafter"/>
</dbReference>
<reference key="1">
    <citation type="journal article" date="2011" name="Mol. Biol. Evol.">
        <title>Unity in variety -- the pan-genome of the Chlamydiae.</title>
        <authorList>
            <person name="Collingro A."/>
            <person name="Tischler P."/>
            <person name="Weinmaier T."/>
            <person name="Penz T."/>
            <person name="Heinz E."/>
            <person name="Brunham R.C."/>
            <person name="Read T.D."/>
            <person name="Bavoil P.M."/>
            <person name="Sachse K."/>
            <person name="Kahane S."/>
            <person name="Friedman M.G."/>
            <person name="Rattei T."/>
            <person name="Myers G.S.A."/>
            <person name="Horn M."/>
        </authorList>
    </citation>
    <scope>NUCLEOTIDE SEQUENCE</scope>
    <source>
        <strain>Z</strain>
    </source>
</reference>
<evidence type="ECO:0000313" key="11">
    <source>
        <dbReference type="Proteomes" id="UP000000496"/>
    </source>
</evidence>
<feature type="transmembrane region" description="Helical" evidence="7">
    <location>
        <begin position="645"/>
        <end position="667"/>
    </location>
</feature>
<dbReference type="Proteomes" id="UP000000496">
    <property type="component" value="Chromosome gsn.131"/>
</dbReference>
<accession>F8L8L8</accession>
<organism evidence="10 11">
    <name type="scientific">Simkania negevensis (strain ATCC VR-1471 / DSM 27360 / Z)</name>
    <dbReference type="NCBI Taxonomy" id="331113"/>
    <lineage>
        <taxon>Bacteria</taxon>
        <taxon>Pseudomonadati</taxon>
        <taxon>Chlamydiota</taxon>
        <taxon>Chlamydiia</taxon>
        <taxon>Parachlamydiales</taxon>
        <taxon>Simkaniaceae</taxon>
        <taxon>Simkania</taxon>
    </lineage>
</organism>
<dbReference type="OrthoDB" id="9771903at2"/>
<dbReference type="Gene3D" id="3.40.50.300">
    <property type="entry name" value="P-loop containing nucleotide triphosphate hydrolases"/>
    <property type="match status" value="1"/>
</dbReference>
<evidence type="ECO:0000259" key="8">
    <source>
        <dbReference type="PROSITE" id="PS50893"/>
    </source>
</evidence>
<dbReference type="InterPro" id="IPR022515">
    <property type="entry name" value="NHPM_micro_ABC2"/>
</dbReference>
<evidence type="ECO:0000259" key="9">
    <source>
        <dbReference type="PROSITE" id="PS50929"/>
    </source>
</evidence>
<gene>
    <name evidence="10" type="ordered locus">SNE_A12790</name>
</gene>
<dbReference type="SUPFAM" id="SSF52540">
    <property type="entry name" value="P-loop containing nucleoside triphosphate hydrolases"/>
    <property type="match status" value="1"/>
</dbReference>
<evidence type="ECO:0000256" key="5">
    <source>
        <dbReference type="ARBA" id="ARBA00022989"/>
    </source>
</evidence>
<evidence type="ECO:0000256" key="6">
    <source>
        <dbReference type="ARBA" id="ARBA00023136"/>
    </source>
</evidence>
<evidence type="ECO:0000256" key="2">
    <source>
        <dbReference type="ARBA" id="ARBA00022692"/>
    </source>
</evidence>
<dbReference type="InterPro" id="IPR003593">
    <property type="entry name" value="AAA+_ATPase"/>
</dbReference>
<dbReference type="GO" id="GO:0016887">
    <property type="term" value="F:ATP hydrolysis activity"/>
    <property type="evidence" value="ECO:0007669"/>
    <property type="project" value="InterPro"/>
</dbReference>
<dbReference type="EMBL" id="FR872582">
    <property type="protein sequence ID" value="CCB89156.1"/>
    <property type="molecule type" value="Genomic_DNA"/>
</dbReference>
<keyword evidence="2 7" id="KW-0812">Transmembrane</keyword>
<comment type="subcellular location">
    <subcellularLocation>
        <location evidence="1">Cell membrane</location>
        <topology evidence="1">Multi-pass membrane protein</topology>
    </subcellularLocation>
</comment>
<keyword evidence="5 7" id="KW-1133">Transmembrane helix</keyword>
<dbReference type="RefSeq" id="WP_013943623.1">
    <property type="nucleotide sequence ID" value="NC_015713.1"/>
</dbReference>
<dbReference type="NCBIfam" id="TIGR03797">
    <property type="entry name" value="NHLM_micro_ABC2"/>
    <property type="match status" value="1"/>
</dbReference>
<evidence type="ECO:0000256" key="7">
    <source>
        <dbReference type="SAM" id="Phobius"/>
    </source>
</evidence>
<keyword evidence="4" id="KW-0067">ATP-binding</keyword>
<feature type="transmembrane region" description="Helical" evidence="7">
    <location>
        <begin position="541"/>
        <end position="558"/>
    </location>
</feature>
<dbReference type="AlphaFoldDB" id="F8L8L8"/>
<evidence type="ECO:0000256" key="1">
    <source>
        <dbReference type="ARBA" id="ARBA00004651"/>
    </source>
</evidence>
<dbReference type="PROSITE" id="PS50893">
    <property type="entry name" value="ABC_TRANSPORTER_2"/>
    <property type="match status" value="1"/>
</dbReference>
<dbReference type="GO" id="GO:0005886">
    <property type="term" value="C:plasma membrane"/>
    <property type="evidence" value="ECO:0007669"/>
    <property type="project" value="UniProtKB-SubCell"/>
</dbReference>
<sequence>MNKLETLFHEKGRVTEAEANYRLDLQVKGSVWLLEKGSMILFAVEKKGEQEGRRILLSTVEEGGLIFSLQRHHDSHFEIFAFSEQEITLIELSQEEFEMHLKNEEMEECFLPKLEHWVHQFAPLLTTDIEIKVDCWAELENEIHLDRGEIFSLRISENPYEKKRVLWGDFEREILKLLGPYEIRIPEARRSFPIIPYQYFLGLENGEIAFKSTHAVIQDGTWASGIEQFHTFLMHFLVKRQLKTTEEELKRFREKEALQSETLHESLNQMAAILKEEMGEEQVQTSDPLFKACYLVGKHKGIELSLPERKPFKGTIKQRLERIGKQSNIRVRLTNLSPDWWKKDAGSLLGFYGKERHPVAILQNKWGFYEIHDPVQGTKKPLNEKVAKTLYHEAYAFYLSIPDHIHVGKKVMQLFTKRNWREFAVLGAYGLIAALLALAPPCAMAILFNHAIPNANMHMLYQLFGGLIVATLSTSLFIYFRSLIIGRITGVATAEIQSSLWDRLLKLPANFFRRFSGGDLLLRVWIMDQLVPILGGDGPRVILNGFFALFYLIVMAIYSLKLSLIAILLILVSMTLTYFCARYKVKMQKKVLEYQGKINGSLIQILSGISKLRVAGAENNAFAHWATQYAKSKNLEMKGQHAQSFVAAAMSAFPLFSFLIIFAFVIQLEEAGRLSTGDFLAYNTAFLTFSAAIFDLNNTLMQVSQIVPILKRTKVILEEKQELLQSKSSPGKLTGDIRMDHITFGYDPKSAPILKDVSIQVKPHEMIGIVGPSGSGKSTLIRLILGFETPQGGAVYYNGKDLSHLNINEVRKQMGVVLQGGGIIAGTLYQNVVAGGRYTQGEIDRAIRLSGFHRDLHYFPMGLHTVIPMNGETLSGGQKQRLLIARALLPQPKILLLDEATSALDNHSQSEISQNINQLDITRIVIAHRLSTIRNASRIYVLEGGEITQSGTFDALAKEEGLFADMLKRQKL</sequence>
<feature type="domain" description="ABC transmembrane type-1" evidence="9">
    <location>
        <begin position="424"/>
        <end position="705"/>
    </location>
</feature>
<dbReference type="PROSITE" id="PS50929">
    <property type="entry name" value="ABC_TM1F"/>
    <property type="match status" value="1"/>
</dbReference>
<dbReference type="STRING" id="331113.SNE_A12790"/>
<dbReference type="Gene3D" id="1.20.1560.10">
    <property type="entry name" value="ABC transporter type 1, transmembrane domain"/>
    <property type="match status" value="1"/>
</dbReference>
<dbReference type="EC" id="3.6.3.27" evidence="10"/>
<dbReference type="HOGENOM" id="CLU_000604_95_5_0"/>
<dbReference type="InterPro" id="IPR027417">
    <property type="entry name" value="P-loop_NTPase"/>
</dbReference>
<dbReference type="GO" id="GO:0140359">
    <property type="term" value="F:ABC-type transporter activity"/>
    <property type="evidence" value="ECO:0007669"/>
    <property type="project" value="InterPro"/>
</dbReference>
<evidence type="ECO:0000313" key="10">
    <source>
        <dbReference type="EMBL" id="CCB89156.1"/>
    </source>
</evidence>
<dbReference type="InterPro" id="IPR003439">
    <property type="entry name" value="ABC_transporter-like_ATP-bd"/>
</dbReference>
<dbReference type="SUPFAM" id="SSF90123">
    <property type="entry name" value="ABC transporter transmembrane region"/>
    <property type="match status" value="1"/>
</dbReference>
<dbReference type="Pfam" id="PF00664">
    <property type="entry name" value="ABC_membrane"/>
    <property type="match status" value="1"/>
</dbReference>
<proteinExistence type="predicted"/>
<keyword evidence="11" id="KW-1185">Reference proteome</keyword>
<feature type="transmembrane region" description="Helical" evidence="7">
    <location>
        <begin position="460"/>
        <end position="480"/>
    </location>
</feature>
<dbReference type="KEGG" id="sng:SNE_A12790"/>
<evidence type="ECO:0000256" key="4">
    <source>
        <dbReference type="ARBA" id="ARBA00022840"/>
    </source>
</evidence>
<keyword evidence="10" id="KW-0378">Hydrolase</keyword>
<reference evidence="10 11" key="2">
    <citation type="journal article" date="2011" name="Mol. Biol. Evol.">
        <title>Unity in variety--the pan-genome of the Chlamydiae.</title>
        <authorList>
            <person name="Collingro A."/>
            <person name="Tischler P."/>
            <person name="Weinmaier T."/>
            <person name="Penz T."/>
            <person name="Heinz E."/>
            <person name="Brunham R.C."/>
            <person name="Read T.D."/>
            <person name="Bavoil P.M."/>
            <person name="Sachse K."/>
            <person name="Kahane S."/>
            <person name="Friedman M.G."/>
            <person name="Rattei T."/>
            <person name="Myers G.S."/>
            <person name="Horn M."/>
        </authorList>
    </citation>
    <scope>NUCLEOTIDE SEQUENCE [LARGE SCALE GENOMIC DNA]</scope>
    <source>
        <strain evidence="11">ATCC VR-1471 / Z</strain>
    </source>
</reference>
<keyword evidence="3" id="KW-0547">Nucleotide-binding</keyword>
<feature type="transmembrane region" description="Helical" evidence="7">
    <location>
        <begin position="564"/>
        <end position="581"/>
    </location>
</feature>
<dbReference type="InterPro" id="IPR039421">
    <property type="entry name" value="Type_1_exporter"/>
</dbReference>
<feature type="domain" description="ABC transporter" evidence="8">
    <location>
        <begin position="737"/>
        <end position="969"/>
    </location>
</feature>
<dbReference type="InterPro" id="IPR036640">
    <property type="entry name" value="ABC1_TM_sf"/>
</dbReference>